<dbReference type="AlphaFoldDB" id="A0AAD8ZA05"/>
<comment type="caution">
    <text evidence="1">The sequence shown here is derived from an EMBL/GenBank/DDBJ whole genome shotgun (WGS) entry which is preliminary data.</text>
</comment>
<feature type="non-terminal residue" evidence="1">
    <location>
        <position position="1"/>
    </location>
</feature>
<proteinExistence type="predicted"/>
<protein>
    <submittedName>
        <fullName evidence="1">Uncharacterized protein</fullName>
    </submittedName>
</protein>
<gene>
    <name evidence="1" type="ORF">P4O66_011285</name>
</gene>
<name>A0AAD8ZA05_9TELE</name>
<evidence type="ECO:0000313" key="2">
    <source>
        <dbReference type="Proteomes" id="UP001239994"/>
    </source>
</evidence>
<keyword evidence="2" id="KW-1185">Reference proteome</keyword>
<accession>A0AAD8ZA05</accession>
<sequence length="136" mass="15119">RATLDVAIELWENYSLKGPDESIPTAMTMISTSGPVSLKHYQAGMLLSGTGDALAFQWEFVLSGTAIHKLEMIHQLNMWQKHMNNSSLLSYRKGRGGASAGSLLPLYGGKETRIIYNFWCGSVNTRQQKDTGYLMM</sequence>
<evidence type="ECO:0000313" key="1">
    <source>
        <dbReference type="EMBL" id="KAK1794394.1"/>
    </source>
</evidence>
<dbReference type="EMBL" id="JAROKS010000017">
    <property type="protein sequence ID" value="KAK1794394.1"/>
    <property type="molecule type" value="Genomic_DNA"/>
</dbReference>
<dbReference type="Proteomes" id="UP001239994">
    <property type="component" value="Unassembled WGS sequence"/>
</dbReference>
<organism evidence="1 2">
    <name type="scientific">Electrophorus voltai</name>
    <dbReference type="NCBI Taxonomy" id="2609070"/>
    <lineage>
        <taxon>Eukaryota</taxon>
        <taxon>Metazoa</taxon>
        <taxon>Chordata</taxon>
        <taxon>Craniata</taxon>
        <taxon>Vertebrata</taxon>
        <taxon>Euteleostomi</taxon>
        <taxon>Actinopterygii</taxon>
        <taxon>Neopterygii</taxon>
        <taxon>Teleostei</taxon>
        <taxon>Ostariophysi</taxon>
        <taxon>Gymnotiformes</taxon>
        <taxon>Gymnotoidei</taxon>
        <taxon>Gymnotidae</taxon>
        <taxon>Electrophorus</taxon>
    </lineage>
</organism>
<reference evidence="1" key="1">
    <citation type="submission" date="2023-03" db="EMBL/GenBank/DDBJ databases">
        <title>Electrophorus voltai genome.</title>
        <authorList>
            <person name="Bian C."/>
        </authorList>
    </citation>
    <scope>NUCLEOTIDE SEQUENCE</scope>
    <source>
        <strain evidence="1">CB-2022</strain>
        <tissue evidence="1">Muscle</tissue>
    </source>
</reference>